<evidence type="ECO:0000259" key="8">
    <source>
        <dbReference type="Pfam" id="PF01180"/>
    </source>
</evidence>
<evidence type="ECO:0000313" key="10">
    <source>
        <dbReference type="Proteomes" id="UP000008138"/>
    </source>
</evidence>
<keyword evidence="7" id="KW-0560">Oxidoreductase</keyword>
<evidence type="ECO:0000256" key="4">
    <source>
        <dbReference type="ARBA" id="ARBA00022630"/>
    </source>
</evidence>
<comment type="pathway">
    <text evidence="3">Pyrimidine metabolism; UMP biosynthesis via de novo pathway.</text>
</comment>
<dbReference type="PANTHER" id="PTHR48109:SF4">
    <property type="entry name" value="DIHYDROOROTATE DEHYDROGENASE (QUINONE), MITOCHONDRIAL"/>
    <property type="match status" value="1"/>
</dbReference>
<comment type="cofactor">
    <cofactor evidence="1">
        <name>FMN</name>
        <dbReference type="ChEBI" id="CHEBI:58210"/>
    </cofactor>
</comment>
<reference key="2">
    <citation type="submission" date="2011-03" db="EMBL/GenBank/DDBJ databases">
        <title>Complete genome sequence of the thermoacidophilic crenarchaeon Thermoproteus uzoniensis 768-20.</title>
        <authorList>
            <person name="Mardanov A.V."/>
            <person name="Gumerov V.M."/>
            <person name="Beletsky A.V."/>
            <person name="Prokofeva M.I."/>
            <person name="Bonch-Osmolovskaya E.A."/>
            <person name="Ravin N.V."/>
            <person name="Skryabin K.G."/>
        </authorList>
    </citation>
    <scope>NUCLEOTIDE SEQUENCE</scope>
    <source>
        <strain>768-20</strain>
    </source>
</reference>
<evidence type="ECO:0000256" key="3">
    <source>
        <dbReference type="ARBA" id="ARBA00004725"/>
    </source>
</evidence>
<comment type="function">
    <text evidence="2">Catalyzes the conversion of dihydroorotate to orotate with quinone as electron acceptor.</text>
</comment>
<dbReference type="InterPro" id="IPR012135">
    <property type="entry name" value="Dihydroorotate_DH_1_2"/>
</dbReference>
<sequence>MLARLVELIPSEITRRLGKALFSIPLPPCRAEARWRVGPVETNGPVGIAAGLDKEGLYTRALSAFCPGFIVVGSTTARRREGNKPPLTARLKPRSLVNAMGLPNPGLPVVLARVSEVDYPIFVSIAGFTAGELLAQIRYVERHGHNVRAIEVNLSSPTYKGAWDRAAPLLNSKKPLFIKVGPTSDLRAYLDLARKGGHGLVLTNTLPVDDRRIGVGRGGISGLWLYPLMMKMLEKARSYLGRDTPIIAVGGIMSCRQVKAVMRLADAVEVLTGVLYYGPGLVGRLNACAVQIAEDGR</sequence>
<dbReference type="GO" id="GO:0006207">
    <property type="term" value="P:'de novo' pyrimidine nucleobase biosynthetic process"/>
    <property type="evidence" value="ECO:0007669"/>
    <property type="project" value="TreeGrafter"/>
</dbReference>
<dbReference type="InterPro" id="IPR050074">
    <property type="entry name" value="DHO_dehydrogenase"/>
</dbReference>
<keyword evidence="10" id="KW-1185">Reference proteome</keyword>
<dbReference type="GO" id="GO:0004152">
    <property type="term" value="F:dihydroorotate dehydrogenase activity"/>
    <property type="evidence" value="ECO:0007669"/>
    <property type="project" value="InterPro"/>
</dbReference>
<dbReference type="GO" id="GO:0005737">
    <property type="term" value="C:cytoplasm"/>
    <property type="evidence" value="ECO:0007669"/>
    <property type="project" value="InterPro"/>
</dbReference>
<keyword evidence="5" id="KW-0288">FMN</keyword>
<organism evidence="9 10">
    <name type="scientific">Thermoproteus uzoniensis (strain 768-20)</name>
    <dbReference type="NCBI Taxonomy" id="999630"/>
    <lineage>
        <taxon>Archaea</taxon>
        <taxon>Thermoproteota</taxon>
        <taxon>Thermoprotei</taxon>
        <taxon>Thermoproteales</taxon>
        <taxon>Thermoproteaceae</taxon>
        <taxon>Thermoproteus</taxon>
    </lineage>
</organism>
<protein>
    <submittedName>
        <fullName evidence="9">Dihydroorotate dehydrogenase</fullName>
    </submittedName>
</protein>
<evidence type="ECO:0000256" key="1">
    <source>
        <dbReference type="ARBA" id="ARBA00001917"/>
    </source>
</evidence>
<name>F2L3L7_THEU7</name>
<dbReference type="PIRSF" id="PIRSF000164">
    <property type="entry name" value="DHO_oxidase"/>
    <property type="match status" value="1"/>
</dbReference>
<dbReference type="Proteomes" id="UP000008138">
    <property type="component" value="Chromosome"/>
</dbReference>
<dbReference type="InterPro" id="IPR005720">
    <property type="entry name" value="Dihydroorotate_DH_cat"/>
</dbReference>
<evidence type="ECO:0000256" key="7">
    <source>
        <dbReference type="ARBA" id="ARBA00023002"/>
    </source>
</evidence>
<gene>
    <name evidence="9" type="ordered locus">TUZN_0505</name>
</gene>
<accession>F2L3L7</accession>
<keyword evidence="6" id="KW-0665">Pyrimidine biosynthesis</keyword>
<dbReference type="Pfam" id="PF01180">
    <property type="entry name" value="DHO_dh"/>
    <property type="match status" value="1"/>
</dbReference>
<feature type="domain" description="Dihydroorotate dehydrogenase catalytic" evidence="8">
    <location>
        <begin position="42"/>
        <end position="284"/>
    </location>
</feature>
<dbReference type="GeneID" id="10360050"/>
<evidence type="ECO:0000256" key="2">
    <source>
        <dbReference type="ARBA" id="ARBA00003125"/>
    </source>
</evidence>
<dbReference type="GO" id="GO:0044205">
    <property type="term" value="P:'de novo' UMP biosynthetic process"/>
    <property type="evidence" value="ECO:0007669"/>
    <property type="project" value="UniProtKB-UniPathway"/>
</dbReference>
<keyword evidence="4" id="KW-0285">Flavoprotein</keyword>
<dbReference type="Gene3D" id="3.20.20.70">
    <property type="entry name" value="Aldolase class I"/>
    <property type="match status" value="1"/>
</dbReference>
<dbReference type="AlphaFoldDB" id="F2L3L7"/>
<evidence type="ECO:0000313" key="9">
    <source>
        <dbReference type="EMBL" id="AEA12001.1"/>
    </source>
</evidence>
<dbReference type="HOGENOM" id="CLU_917034_0_0_2"/>
<proteinExistence type="predicted"/>
<dbReference type="PANTHER" id="PTHR48109">
    <property type="entry name" value="DIHYDROOROTATE DEHYDROGENASE (QUINONE), MITOCHONDRIAL-RELATED"/>
    <property type="match status" value="1"/>
</dbReference>
<dbReference type="eggNOG" id="arCOG00603">
    <property type="taxonomic scope" value="Archaea"/>
</dbReference>
<evidence type="ECO:0000256" key="6">
    <source>
        <dbReference type="ARBA" id="ARBA00022975"/>
    </source>
</evidence>
<dbReference type="SUPFAM" id="SSF51395">
    <property type="entry name" value="FMN-linked oxidoreductases"/>
    <property type="match status" value="1"/>
</dbReference>
<dbReference type="KEGG" id="tuz:TUZN_0505"/>
<evidence type="ECO:0000256" key="5">
    <source>
        <dbReference type="ARBA" id="ARBA00022643"/>
    </source>
</evidence>
<dbReference type="InterPro" id="IPR013785">
    <property type="entry name" value="Aldolase_TIM"/>
</dbReference>
<dbReference type="EMBL" id="CP002590">
    <property type="protein sequence ID" value="AEA12001.1"/>
    <property type="molecule type" value="Genomic_DNA"/>
</dbReference>
<dbReference type="STRING" id="999630.TUZN_0505"/>
<dbReference type="UniPathway" id="UPA00070"/>
<reference evidence="9 10" key="1">
    <citation type="journal article" date="2011" name="J. Bacteriol.">
        <title>Complete genome sequence of the thermoacidophilic crenarchaeon Thermoproteus uzoniensis 768-20.</title>
        <authorList>
            <person name="Mardanov A.V."/>
            <person name="Gumerov V.M."/>
            <person name="Beletsky A.V."/>
            <person name="Prokofeva M.I."/>
            <person name="Bonch-Osmolovskaya E.A."/>
            <person name="Ravin N.V."/>
            <person name="Skryabin K.G."/>
        </authorList>
    </citation>
    <scope>NUCLEOTIDE SEQUENCE [LARGE SCALE GENOMIC DNA]</scope>
    <source>
        <strain evidence="9 10">768-20</strain>
    </source>
</reference>
<dbReference type="RefSeq" id="WP_013679337.1">
    <property type="nucleotide sequence ID" value="NC_015315.1"/>
</dbReference>